<protein>
    <recommendedName>
        <fullName evidence="2">Decapping nuclease</fullName>
        <ecNumber evidence="2">3.6.1.-</ecNumber>
    </recommendedName>
</protein>
<accession>A0A9Q0MVS0</accession>
<dbReference type="GO" id="GO:0005829">
    <property type="term" value="C:cytosol"/>
    <property type="evidence" value="ECO:0007669"/>
    <property type="project" value="TreeGrafter"/>
</dbReference>
<dbReference type="GO" id="GO:0004518">
    <property type="term" value="F:nuclease activity"/>
    <property type="evidence" value="ECO:0007669"/>
    <property type="project" value="UniProtKB-KW"/>
</dbReference>
<reference evidence="6" key="1">
    <citation type="submission" date="2022-07" db="EMBL/GenBank/DDBJ databases">
        <authorList>
            <person name="Trinca V."/>
            <person name="Uliana J.V.C."/>
            <person name="Torres T.T."/>
            <person name="Ward R.J."/>
            <person name="Monesi N."/>
        </authorList>
    </citation>
    <scope>NUCLEOTIDE SEQUENCE</scope>
    <source>
        <strain evidence="6">HSMRA1968</strain>
        <tissue evidence="6">Whole embryos</tissue>
    </source>
</reference>
<dbReference type="GO" id="GO:0003723">
    <property type="term" value="F:RNA binding"/>
    <property type="evidence" value="ECO:0007669"/>
    <property type="project" value="UniProtKB-KW"/>
</dbReference>
<evidence type="ECO:0000256" key="2">
    <source>
        <dbReference type="RuleBase" id="RU367113"/>
    </source>
</evidence>
<dbReference type="InterPro" id="IPR038105">
    <property type="entry name" value="Kif23_Arf-bd_sf"/>
</dbReference>
<dbReference type="GO" id="GO:0046872">
    <property type="term" value="F:metal ion binding"/>
    <property type="evidence" value="ECO:0007669"/>
    <property type="project" value="UniProtKB-KW"/>
</dbReference>
<evidence type="ECO:0000256" key="1">
    <source>
        <dbReference type="ARBA" id="ARBA00006562"/>
    </source>
</evidence>
<sequence length="719" mass="85271">MIRLQPIQVRMVVCIHPRREDFDETTQVMKFAEMTQEVQIARPTPMKTDLGYTPGRRKANQIFKMAIQNMEDRGITDAKKLDIDIGLVYSLGPKFPEYRLISPETDEIVAQLMQYLDQRIQKRATLLDDFKARQNQHRMQLVRTEQEINMLRSENSQLNEMLKKERNRTKIHEENIGSMEFKIEELTRKLRERGNIIKDLQEQNNQKQCLIKKMEMEEQRLRHESKASSQVNQKLVKEYKQKDEAINEMENIVRTANRRMARIHKITGADIDTESIEEPVRKNKERSVISSSIASTPRTNKFSGVSNATPRTLRGVPVANVRHRRSRSTDERWLEHRPPNPVPLGTIFQPYYKARKSITKLTDAKDLINIINENREYLPDTRNCQYVYKKYRTERVHYDLNEGLENVIRKPESADNEKINHLLEFIVQNKQKLKREGPQHDQNRYLSTDIVCFRGLLRLIMCTPYEEKDAWIILATKYKGTIYLCARYTEKQIRDRQNQSETQKRIFSYGFKFEQFILTDKPSEKPATNVPVNEAEEFCCMFTTTLNGQRILYGAEMDGIECEEPYDLDKADLNQFKFMEVKVKLREQNPWQKQNYFRLKLRNWWCQSFLVNIKKIIVGTRDPDGIVDELSTVDVRGIPKQCQKFWQPDVCMEFCSQFLRYVANEMNNVDSPYDVFRFDFDPKNSDFVYMKTYNGQNEFSFLPEWYIQEVESQMNANQR</sequence>
<dbReference type="GO" id="GO:0034353">
    <property type="term" value="F:mRNA 5'-diphosphatase activity"/>
    <property type="evidence" value="ECO:0007669"/>
    <property type="project" value="TreeGrafter"/>
</dbReference>
<gene>
    <name evidence="6" type="ORF">Bhyg_11655</name>
</gene>
<keyword evidence="2" id="KW-0547">Nucleotide-binding</keyword>
<feature type="coiled-coil region" evidence="3">
    <location>
        <begin position="127"/>
        <end position="259"/>
    </location>
</feature>
<keyword evidence="2" id="KW-0378">Hydrolase</keyword>
<dbReference type="Gene3D" id="2.60.40.4330">
    <property type="entry name" value="Kinesin-like protein Kif23, Arf6-interacting domain"/>
    <property type="match status" value="1"/>
</dbReference>
<comment type="cofactor">
    <cofactor evidence="2">
        <name>a divalent metal cation</name>
        <dbReference type="ChEBI" id="CHEBI:60240"/>
    </cofactor>
</comment>
<feature type="domain" description="Kinesin-like protein Kif23 Arf6-interacting" evidence="5">
    <location>
        <begin position="317"/>
        <end position="367"/>
    </location>
</feature>
<dbReference type="PANTHER" id="PTHR12395">
    <property type="entry name" value="DOM-3 RELATED"/>
    <property type="match status" value="1"/>
</dbReference>
<feature type="domain" description="RAI1-like" evidence="4">
    <location>
        <begin position="371"/>
        <end position="706"/>
    </location>
</feature>
<evidence type="ECO:0000259" key="4">
    <source>
        <dbReference type="Pfam" id="PF08652"/>
    </source>
</evidence>
<dbReference type="InterPro" id="IPR013961">
    <property type="entry name" value="RAI1"/>
</dbReference>
<dbReference type="EC" id="3.6.1.-" evidence="2"/>
<dbReference type="AlphaFoldDB" id="A0A9Q0MVS0"/>
<comment type="similarity">
    <text evidence="1 2">Belongs to the DXO/Dom3Z family.</text>
</comment>
<keyword evidence="7" id="KW-1185">Reference proteome</keyword>
<keyword evidence="2" id="KW-0694">RNA-binding</keyword>
<keyword evidence="3" id="KW-0175">Coiled coil</keyword>
<evidence type="ECO:0000313" key="6">
    <source>
        <dbReference type="EMBL" id="KAJ6638917.1"/>
    </source>
</evidence>
<dbReference type="InterPro" id="IPR039039">
    <property type="entry name" value="RAI1-like_fam"/>
</dbReference>
<dbReference type="Proteomes" id="UP001151699">
    <property type="component" value="Chromosome X"/>
</dbReference>
<dbReference type="PANTHER" id="PTHR12395:SF9">
    <property type="entry name" value="DECAPPING AND EXORIBONUCLEASE PROTEIN"/>
    <property type="match status" value="1"/>
</dbReference>
<dbReference type="EMBL" id="WJQU01000003">
    <property type="protein sequence ID" value="KAJ6638917.1"/>
    <property type="molecule type" value="Genomic_DNA"/>
</dbReference>
<keyword evidence="2" id="KW-0479">Metal-binding</keyword>
<evidence type="ECO:0000313" key="7">
    <source>
        <dbReference type="Proteomes" id="UP001151699"/>
    </source>
</evidence>
<comment type="function">
    <text evidence="2">Decapping enzyme for NAD-capped RNAs: specifically hydrolyzes the nicotinamide adenine dinucleotide (NAD) cap from a subset of RNAs by removing the entire NAD moiety from the 5'-end of an NAD-capped RNA.</text>
</comment>
<organism evidence="6 7">
    <name type="scientific">Pseudolycoriella hygida</name>
    <dbReference type="NCBI Taxonomy" id="35572"/>
    <lineage>
        <taxon>Eukaryota</taxon>
        <taxon>Metazoa</taxon>
        <taxon>Ecdysozoa</taxon>
        <taxon>Arthropoda</taxon>
        <taxon>Hexapoda</taxon>
        <taxon>Insecta</taxon>
        <taxon>Pterygota</taxon>
        <taxon>Neoptera</taxon>
        <taxon>Endopterygota</taxon>
        <taxon>Diptera</taxon>
        <taxon>Nematocera</taxon>
        <taxon>Sciaroidea</taxon>
        <taxon>Sciaridae</taxon>
        <taxon>Pseudolycoriella</taxon>
    </lineage>
</organism>
<proteinExistence type="inferred from homology"/>
<evidence type="ECO:0000259" key="5">
    <source>
        <dbReference type="Pfam" id="PF16540"/>
    </source>
</evidence>
<keyword evidence="2" id="KW-0540">Nuclease</keyword>
<comment type="subcellular location">
    <subcellularLocation>
        <location evidence="2">Nucleus</location>
    </subcellularLocation>
</comment>
<dbReference type="GO" id="GO:0000166">
    <property type="term" value="F:nucleotide binding"/>
    <property type="evidence" value="ECO:0007669"/>
    <property type="project" value="UniProtKB-KW"/>
</dbReference>
<dbReference type="OrthoDB" id="5853397at2759"/>
<dbReference type="Pfam" id="PF08652">
    <property type="entry name" value="RAI1"/>
    <property type="match status" value="1"/>
</dbReference>
<dbReference type="GO" id="GO:0005634">
    <property type="term" value="C:nucleus"/>
    <property type="evidence" value="ECO:0007669"/>
    <property type="project" value="UniProtKB-SubCell"/>
</dbReference>
<keyword evidence="2" id="KW-0539">Nucleus</keyword>
<name>A0A9Q0MVS0_9DIPT</name>
<comment type="caution">
    <text evidence="6">The sequence shown here is derived from an EMBL/GenBank/DDBJ whole genome shotgun (WGS) entry which is preliminary data.</text>
</comment>
<dbReference type="Pfam" id="PF16540">
    <property type="entry name" value="MKLP1_Arf_bdg"/>
    <property type="match status" value="1"/>
</dbReference>
<dbReference type="GO" id="GO:0110155">
    <property type="term" value="P:NAD-cap decapping"/>
    <property type="evidence" value="ECO:0007669"/>
    <property type="project" value="TreeGrafter"/>
</dbReference>
<evidence type="ECO:0000256" key="3">
    <source>
        <dbReference type="SAM" id="Coils"/>
    </source>
</evidence>
<dbReference type="InterPro" id="IPR032384">
    <property type="entry name" value="Kif23_Arf-bd"/>
</dbReference>
<dbReference type="GO" id="GO:0000956">
    <property type="term" value="P:nuclear-transcribed mRNA catabolic process"/>
    <property type="evidence" value="ECO:0007669"/>
    <property type="project" value="TreeGrafter"/>
</dbReference>